<dbReference type="InterPro" id="IPR013766">
    <property type="entry name" value="Thioredoxin_domain"/>
</dbReference>
<protein>
    <submittedName>
        <fullName evidence="3">TlpA family protein disulfide reductase</fullName>
    </submittedName>
</protein>
<evidence type="ECO:0000256" key="1">
    <source>
        <dbReference type="ARBA" id="ARBA00023157"/>
    </source>
</evidence>
<evidence type="ECO:0000313" key="4">
    <source>
        <dbReference type="Proteomes" id="UP000233343"/>
    </source>
</evidence>
<feature type="domain" description="Thioredoxin" evidence="2">
    <location>
        <begin position="50"/>
        <end position="190"/>
    </location>
</feature>
<reference evidence="3 4" key="1">
    <citation type="journal article" date="2010" name="Int. J. Syst. Evol. Microbiol.">
        <title>Bacillus horneckiae sp. nov., isolated from a spacecraft-assembly clean room.</title>
        <authorList>
            <person name="Vaishampayan P."/>
            <person name="Probst A."/>
            <person name="Krishnamurthi S."/>
            <person name="Ghosh S."/>
            <person name="Osman S."/>
            <person name="McDowall A."/>
            <person name="Ruckmani A."/>
            <person name="Mayilraj S."/>
            <person name="Venkateswaran K."/>
        </authorList>
    </citation>
    <scope>NUCLEOTIDE SEQUENCE [LARGE SCALE GENOMIC DNA]</scope>
    <source>
        <strain evidence="4">1PO1SC</strain>
    </source>
</reference>
<dbReference type="AlphaFoldDB" id="A0A2N0ZL56"/>
<dbReference type="InterPro" id="IPR036249">
    <property type="entry name" value="Thioredoxin-like_sf"/>
</dbReference>
<gene>
    <name evidence="3" type="ORF">CWS20_04460</name>
</gene>
<dbReference type="Gene3D" id="3.40.30.10">
    <property type="entry name" value="Glutaredoxin"/>
    <property type="match status" value="1"/>
</dbReference>
<dbReference type="Proteomes" id="UP000233343">
    <property type="component" value="Unassembled WGS sequence"/>
</dbReference>
<comment type="caution">
    <text evidence="3">The sequence shown here is derived from an EMBL/GenBank/DDBJ whole genome shotgun (WGS) entry which is preliminary data.</text>
</comment>
<organism evidence="3 4">
    <name type="scientific">Cytobacillus horneckiae</name>
    <dbReference type="NCBI Taxonomy" id="549687"/>
    <lineage>
        <taxon>Bacteria</taxon>
        <taxon>Bacillati</taxon>
        <taxon>Bacillota</taxon>
        <taxon>Bacilli</taxon>
        <taxon>Bacillales</taxon>
        <taxon>Bacillaceae</taxon>
        <taxon>Cytobacillus</taxon>
    </lineage>
</organism>
<dbReference type="EMBL" id="PISD01000008">
    <property type="protein sequence ID" value="PKG30247.1"/>
    <property type="molecule type" value="Genomic_DNA"/>
</dbReference>
<dbReference type="PROSITE" id="PS00194">
    <property type="entry name" value="THIOREDOXIN_1"/>
    <property type="match status" value="1"/>
</dbReference>
<sequence>MKKFLIIAAVILIVLIIVDRTVLKDKGIIQQAKIEKYEEIENIGELPVGLKEGELAPEIELVDINGDSFKLSDYKGKAVLLNFWASWCGPCEAEMPYMEKLHKKYQEDDIEIIAVNMTRSEKVNDAPEKFVEKHDLTFTIPMDQEGVASKDYEIMAYPTSYFIDSDGVIRNKVLGALNEEYMEKELLRLP</sequence>
<dbReference type="CDD" id="cd02966">
    <property type="entry name" value="TlpA_like_family"/>
    <property type="match status" value="1"/>
</dbReference>
<keyword evidence="1" id="KW-1015">Disulfide bond</keyword>
<dbReference type="Pfam" id="PF00578">
    <property type="entry name" value="AhpC-TSA"/>
    <property type="match status" value="1"/>
</dbReference>
<dbReference type="RefSeq" id="WP_066199766.1">
    <property type="nucleotide sequence ID" value="NZ_JAFDQP010000002.1"/>
</dbReference>
<dbReference type="PANTHER" id="PTHR42852:SF1">
    <property type="entry name" value="THIOREDOXIN-LIKE PROTEIN YNEN"/>
    <property type="match status" value="1"/>
</dbReference>
<dbReference type="SUPFAM" id="SSF52833">
    <property type="entry name" value="Thioredoxin-like"/>
    <property type="match status" value="1"/>
</dbReference>
<dbReference type="PROSITE" id="PS51352">
    <property type="entry name" value="THIOREDOXIN_2"/>
    <property type="match status" value="1"/>
</dbReference>
<dbReference type="GO" id="GO:0016209">
    <property type="term" value="F:antioxidant activity"/>
    <property type="evidence" value="ECO:0007669"/>
    <property type="project" value="InterPro"/>
</dbReference>
<accession>A0A2N0ZL56</accession>
<dbReference type="InterPro" id="IPR050553">
    <property type="entry name" value="Thioredoxin_ResA/DsbE_sf"/>
</dbReference>
<dbReference type="GO" id="GO:0016491">
    <property type="term" value="F:oxidoreductase activity"/>
    <property type="evidence" value="ECO:0007669"/>
    <property type="project" value="InterPro"/>
</dbReference>
<dbReference type="InterPro" id="IPR000866">
    <property type="entry name" value="AhpC/TSA"/>
</dbReference>
<dbReference type="PANTHER" id="PTHR42852">
    <property type="entry name" value="THIOL:DISULFIDE INTERCHANGE PROTEIN DSBE"/>
    <property type="match status" value="1"/>
</dbReference>
<proteinExistence type="predicted"/>
<keyword evidence="4" id="KW-1185">Reference proteome</keyword>
<evidence type="ECO:0000259" key="2">
    <source>
        <dbReference type="PROSITE" id="PS51352"/>
    </source>
</evidence>
<dbReference type="InterPro" id="IPR017937">
    <property type="entry name" value="Thioredoxin_CS"/>
</dbReference>
<evidence type="ECO:0000313" key="3">
    <source>
        <dbReference type="EMBL" id="PKG30247.1"/>
    </source>
</evidence>
<name>A0A2N0ZL56_9BACI</name>